<keyword evidence="3 7" id="KW-0418">Kinase</keyword>
<dbReference type="EMBL" id="JBIAQY010000005">
    <property type="protein sequence ID" value="MFF3569703.1"/>
    <property type="molecule type" value="Genomic_DNA"/>
</dbReference>
<organism evidence="7 8">
    <name type="scientific">Nocardia jiangxiensis</name>
    <dbReference type="NCBI Taxonomy" id="282685"/>
    <lineage>
        <taxon>Bacteria</taxon>
        <taxon>Bacillati</taxon>
        <taxon>Actinomycetota</taxon>
        <taxon>Actinomycetes</taxon>
        <taxon>Mycobacteriales</taxon>
        <taxon>Nocardiaceae</taxon>
        <taxon>Nocardia</taxon>
    </lineage>
</organism>
<dbReference type="PROSITE" id="PS50011">
    <property type="entry name" value="PROTEIN_KINASE_DOM"/>
    <property type="match status" value="1"/>
</dbReference>
<dbReference type="SMART" id="SM00220">
    <property type="entry name" value="S_TKc"/>
    <property type="match status" value="1"/>
</dbReference>
<dbReference type="RefSeq" id="WP_387404337.1">
    <property type="nucleotide sequence ID" value="NZ_JBIAQY010000005.1"/>
</dbReference>
<dbReference type="EC" id="2.7.11.1" evidence="7"/>
<dbReference type="InterPro" id="IPR008271">
    <property type="entry name" value="Ser/Thr_kinase_AS"/>
</dbReference>
<evidence type="ECO:0000259" key="6">
    <source>
        <dbReference type="PROSITE" id="PS50011"/>
    </source>
</evidence>
<name>A0ABW6S093_9NOCA</name>
<dbReference type="InterPro" id="IPR011009">
    <property type="entry name" value="Kinase-like_dom_sf"/>
</dbReference>
<evidence type="ECO:0000256" key="2">
    <source>
        <dbReference type="ARBA" id="ARBA00022741"/>
    </source>
</evidence>
<sequence>MEPLGPNDPRSAGRHRLLAVIGQGAMGRLLLGRAPDGRLVAVKMVHRHLARSPEFRERFRMEVQASQRVTGAYTAAVMDADPEAPEPWLASMYVPGASLQQAVEQFGPLPLGGLRLLTAGLAAALLEIHRAGMIHRDLKPANVLLGAEGPRVIDFGIARALETQTQLTSTGSLIGSPAFMSPEQAEGYELTTASDVFSVGGMLVLAASGQNPFSGASTPQTLYNVVHGRADTSAVPAVLRPVVDACLAKNPAHRPTAEQLLGAVESVSARAAWPSEVQRAIARDVAEARRWDELDGQSPEPAGRGRRRWAIAAAVVAVVVAGGAGVLALTHGRSAVPDPLAHRTLALSDDQLRLVDTCRLLDADVIGSLGQPAQPVPTNSSVCAAKVTMSDGRQSTMTVGVGVAAPAAERTADSLAGQPVLDTTAGTRSCGRAVPAGTQSKVAVEFTVSDVDGAACTAAMSGLKATLTRLVTNSPTASLSRQSVVRVDPCTAVDSSVIGAAVGSGVPAAKIDVHTCQWQGAALGVKLQTTETARLDNDPKYQQVNIGGEIQLAPHQAARLVDADGTCSTYLMVQPTTGGRGETIAAIAHPATSASSGKACGATESVIGSVLERLGYT</sequence>
<keyword evidence="1 7" id="KW-0808">Transferase</keyword>
<dbReference type="SUPFAM" id="SSF56112">
    <property type="entry name" value="Protein kinase-like (PK-like)"/>
    <property type="match status" value="1"/>
</dbReference>
<dbReference type="Gene3D" id="1.10.510.10">
    <property type="entry name" value="Transferase(Phosphotransferase) domain 1"/>
    <property type="match status" value="1"/>
</dbReference>
<dbReference type="PROSITE" id="PS00107">
    <property type="entry name" value="PROTEIN_KINASE_ATP"/>
    <property type="match status" value="1"/>
</dbReference>
<dbReference type="InterPro" id="IPR017441">
    <property type="entry name" value="Protein_kinase_ATP_BS"/>
</dbReference>
<dbReference type="Proteomes" id="UP001601992">
    <property type="component" value="Unassembled WGS sequence"/>
</dbReference>
<evidence type="ECO:0000256" key="1">
    <source>
        <dbReference type="ARBA" id="ARBA00022679"/>
    </source>
</evidence>
<evidence type="ECO:0000256" key="4">
    <source>
        <dbReference type="ARBA" id="ARBA00022840"/>
    </source>
</evidence>
<evidence type="ECO:0000313" key="8">
    <source>
        <dbReference type="Proteomes" id="UP001601992"/>
    </source>
</evidence>
<feature type="binding site" evidence="5">
    <location>
        <position position="43"/>
    </location>
    <ligand>
        <name>ATP</name>
        <dbReference type="ChEBI" id="CHEBI:30616"/>
    </ligand>
</feature>
<dbReference type="PANTHER" id="PTHR43289">
    <property type="entry name" value="MITOGEN-ACTIVATED PROTEIN KINASE KINASE KINASE 20-RELATED"/>
    <property type="match status" value="1"/>
</dbReference>
<dbReference type="Pfam" id="PF00069">
    <property type="entry name" value="Pkinase"/>
    <property type="match status" value="1"/>
</dbReference>
<keyword evidence="4 5" id="KW-0067">ATP-binding</keyword>
<accession>A0ABW6S093</accession>
<dbReference type="PROSITE" id="PS00108">
    <property type="entry name" value="PROTEIN_KINASE_ST"/>
    <property type="match status" value="1"/>
</dbReference>
<comment type="caution">
    <text evidence="7">The sequence shown here is derived from an EMBL/GenBank/DDBJ whole genome shotgun (WGS) entry which is preliminary data.</text>
</comment>
<dbReference type="InterPro" id="IPR000719">
    <property type="entry name" value="Prot_kinase_dom"/>
</dbReference>
<dbReference type="CDD" id="cd14014">
    <property type="entry name" value="STKc_PknB_like"/>
    <property type="match status" value="1"/>
</dbReference>
<dbReference type="GO" id="GO:0004674">
    <property type="term" value="F:protein serine/threonine kinase activity"/>
    <property type="evidence" value="ECO:0007669"/>
    <property type="project" value="UniProtKB-EC"/>
</dbReference>
<protein>
    <submittedName>
        <fullName evidence="7">Serine/threonine-protein kinase</fullName>
        <ecNumber evidence="7">2.7.11.1</ecNumber>
    </submittedName>
</protein>
<reference evidence="7 8" key="1">
    <citation type="submission" date="2024-10" db="EMBL/GenBank/DDBJ databases">
        <title>The Natural Products Discovery Center: Release of the First 8490 Sequenced Strains for Exploring Actinobacteria Biosynthetic Diversity.</title>
        <authorList>
            <person name="Kalkreuter E."/>
            <person name="Kautsar S.A."/>
            <person name="Yang D."/>
            <person name="Bader C.D."/>
            <person name="Teijaro C.N."/>
            <person name="Fluegel L."/>
            <person name="Davis C.M."/>
            <person name="Simpson J.R."/>
            <person name="Lauterbach L."/>
            <person name="Steele A.D."/>
            <person name="Gui C."/>
            <person name="Meng S."/>
            <person name="Li G."/>
            <person name="Viehrig K."/>
            <person name="Ye F."/>
            <person name="Su P."/>
            <person name="Kiefer A.F."/>
            <person name="Nichols A."/>
            <person name="Cepeda A.J."/>
            <person name="Yan W."/>
            <person name="Fan B."/>
            <person name="Jiang Y."/>
            <person name="Adhikari A."/>
            <person name="Zheng C.-J."/>
            <person name="Schuster L."/>
            <person name="Cowan T.M."/>
            <person name="Smanski M.J."/>
            <person name="Chevrette M.G."/>
            <person name="De Carvalho L.P.S."/>
            <person name="Shen B."/>
        </authorList>
    </citation>
    <scope>NUCLEOTIDE SEQUENCE [LARGE SCALE GENOMIC DNA]</scope>
    <source>
        <strain evidence="7 8">NPDC002593</strain>
    </source>
</reference>
<gene>
    <name evidence="7" type="ORF">ACFYXQ_18180</name>
</gene>
<evidence type="ECO:0000256" key="5">
    <source>
        <dbReference type="PROSITE-ProRule" id="PRU10141"/>
    </source>
</evidence>
<evidence type="ECO:0000256" key="3">
    <source>
        <dbReference type="ARBA" id="ARBA00022777"/>
    </source>
</evidence>
<dbReference type="PANTHER" id="PTHR43289:SF34">
    <property type="entry name" value="SERINE_THREONINE-PROTEIN KINASE YBDM-RELATED"/>
    <property type="match status" value="1"/>
</dbReference>
<feature type="domain" description="Protein kinase" evidence="6">
    <location>
        <begin position="15"/>
        <end position="267"/>
    </location>
</feature>
<evidence type="ECO:0000313" key="7">
    <source>
        <dbReference type="EMBL" id="MFF3569703.1"/>
    </source>
</evidence>
<proteinExistence type="predicted"/>
<keyword evidence="2 5" id="KW-0547">Nucleotide-binding</keyword>
<keyword evidence="8" id="KW-1185">Reference proteome</keyword>
<dbReference type="Gene3D" id="3.30.200.20">
    <property type="entry name" value="Phosphorylase Kinase, domain 1"/>
    <property type="match status" value="1"/>
</dbReference>